<dbReference type="PANTHER" id="PTHR47629:SF1">
    <property type="entry name" value="C-TYPE LECTIN DOMAIN-CONTAINING PROTEIN-RELATED"/>
    <property type="match status" value="1"/>
</dbReference>
<name>E3NSM2_CAERE</name>
<dbReference type="AlphaFoldDB" id="E3NSM2"/>
<feature type="domain" description="PAN-3" evidence="2">
    <location>
        <begin position="1"/>
        <end position="145"/>
    </location>
</feature>
<protein>
    <recommendedName>
        <fullName evidence="2">PAN-3 domain-containing protein</fullName>
    </recommendedName>
</protein>
<dbReference type="Proteomes" id="UP000008281">
    <property type="component" value="Unassembled WGS sequence"/>
</dbReference>
<dbReference type="PANTHER" id="PTHR47629">
    <property type="entry name" value="C-TYPE LECTIN-RELATED"/>
    <property type="match status" value="1"/>
</dbReference>
<dbReference type="FunCoup" id="E3NSM2">
    <property type="interactions" value="594"/>
</dbReference>
<evidence type="ECO:0000313" key="4">
    <source>
        <dbReference type="Proteomes" id="UP000008281"/>
    </source>
</evidence>
<evidence type="ECO:0000256" key="1">
    <source>
        <dbReference type="SAM" id="SignalP"/>
    </source>
</evidence>
<dbReference type="OrthoDB" id="5859895at2759"/>
<accession>E3NSM2</accession>
<dbReference type="eggNOG" id="ENOG502THY7">
    <property type="taxonomic scope" value="Eukaryota"/>
</dbReference>
<feature type="signal peptide" evidence="1">
    <location>
        <begin position="1"/>
        <end position="19"/>
    </location>
</feature>
<proteinExistence type="predicted"/>
<keyword evidence="4" id="KW-1185">Reference proteome</keyword>
<dbReference type="EMBL" id="DS269994">
    <property type="protein sequence ID" value="EFO90347.1"/>
    <property type="molecule type" value="Genomic_DNA"/>
</dbReference>
<reference evidence="3" key="1">
    <citation type="submission" date="2007-07" db="EMBL/GenBank/DDBJ databases">
        <title>PCAP assembly of the Caenorhabditis remanei genome.</title>
        <authorList>
            <consortium name="The Caenorhabditis remanei Sequencing Consortium"/>
            <person name="Wilson R.K."/>
        </authorList>
    </citation>
    <scope>NUCLEOTIDE SEQUENCE [LARGE SCALE GENOMIC DNA]</scope>
    <source>
        <strain evidence="3">PB4641</strain>
    </source>
</reference>
<gene>
    <name evidence="3" type="ORF">CRE_20637</name>
</gene>
<dbReference type="SMART" id="SM00605">
    <property type="entry name" value="CW"/>
    <property type="match status" value="1"/>
</dbReference>
<feature type="chain" id="PRO_5003179024" description="PAN-3 domain-containing protein" evidence="1">
    <location>
        <begin position="20"/>
        <end position="336"/>
    </location>
</feature>
<dbReference type="InParanoid" id="E3NSM2"/>
<evidence type="ECO:0000259" key="2">
    <source>
        <dbReference type="SMART" id="SM00605"/>
    </source>
</evidence>
<dbReference type="HOGENOM" id="CLU_045736_1_0_1"/>
<keyword evidence="1" id="KW-0732">Signal</keyword>
<dbReference type="InterPro" id="IPR006583">
    <property type="entry name" value="PAN-3_domain"/>
</dbReference>
<dbReference type="Pfam" id="PF08277">
    <property type="entry name" value="PAN_3"/>
    <property type="match status" value="1"/>
</dbReference>
<evidence type="ECO:0000313" key="3">
    <source>
        <dbReference type="EMBL" id="EFO90347.1"/>
    </source>
</evidence>
<sequence>MSPFLFFLLLIDMTSNSDAITQKMVVVWGKPESLSRCVAHAGLTWNLCMEICFKTESCVMTFLDSAETCYTCSFNESMSSVQQTMKEDKAKVAFKVKVGENLVDKCPAGENPPTFDGVMAEGDASTTTDDGKIQNYTISYTGTGWEFSVFCKLENLEYVCESGVSTAMKRCTSGYAFYRRPNIDWCIAVGYTSYANTSYSRTSNVCQKYGTELSGVASADEVEGLVCKNQLNALRGRLNVPSFYVFADAQRTTECQSTPTTEKCMSIQGFKTVDKSVQNLDAYQFMTDASAGATTGKQCMVMLGDVRNDGKVDFVECESDFPFPIWGVICGHEAFS</sequence>
<organism evidence="4">
    <name type="scientific">Caenorhabditis remanei</name>
    <name type="common">Caenorhabditis vulgaris</name>
    <dbReference type="NCBI Taxonomy" id="31234"/>
    <lineage>
        <taxon>Eukaryota</taxon>
        <taxon>Metazoa</taxon>
        <taxon>Ecdysozoa</taxon>
        <taxon>Nematoda</taxon>
        <taxon>Chromadorea</taxon>
        <taxon>Rhabditida</taxon>
        <taxon>Rhabditina</taxon>
        <taxon>Rhabditomorpha</taxon>
        <taxon>Rhabditoidea</taxon>
        <taxon>Rhabditidae</taxon>
        <taxon>Peloderinae</taxon>
        <taxon>Caenorhabditis</taxon>
    </lineage>
</organism>